<reference evidence="3" key="1">
    <citation type="submission" date="2023-08" db="EMBL/GenBank/DDBJ databases">
        <title>Black Yeasts Isolated from many extreme environments.</title>
        <authorList>
            <person name="Coleine C."/>
            <person name="Stajich J.E."/>
            <person name="Selbmann L."/>
        </authorList>
    </citation>
    <scope>NUCLEOTIDE SEQUENCE</scope>
    <source>
        <strain evidence="3">CCFEE 5810</strain>
    </source>
</reference>
<feature type="region of interest" description="Disordered" evidence="1">
    <location>
        <begin position="440"/>
        <end position="491"/>
    </location>
</feature>
<dbReference type="AlphaFoldDB" id="A0AAN7ZYQ4"/>
<protein>
    <recommendedName>
        <fullName evidence="2">DUF8212 domain-containing protein</fullName>
    </recommendedName>
</protein>
<comment type="caution">
    <text evidence="3">The sequence shown here is derived from an EMBL/GenBank/DDBJ whole genome shotgun (WGS) entry which is preliminary data.</text>
</comment>
<evidence type="ECO:0000259" key="2">
    <source>
        <dbReference type="Pfam" id="PF26640"/>
    </source>
</evidence>
<proteinExistence type="predicted"/>
<dbReference type="EMBL" id="JAVRQU010000020">
    <property type="protein sequence ID" value="KAK5691873.1"/>
    <property type="molecule type" value="Genomic_DNA"/>
</dbReference>
<name>A0AAN7ZYQ4_9PEZI</name>
<evidence type="ECO:0000256" key="1">
    <source>
        <dbReference type="SAM" id="MobiDB-lite"/>
    </source>
</evidence>
<accession>A0AAN7ZYQ4</accession>
<sequence length="564" mass="62962">MVSNVSRQAAGGLGLGRYRSFLVGILIDLDLQVIPADHVSAPRSVLFFGCAGNPLGALEDLIVRVAGITGIESDVLTHKRPLRDISIARRLSWAANRDATRAEDVAYSLFGILDVNMPLLYGEGPKAFQRLQEELIRQSTDQSIFAWDTPSGFVESRELLLAPSPRCFANGRKIRRRRGTAIESAFRVSNKGLEISLPIVRWRPDQDSPYFTLGILDCRYEGSSEVLALVMSQHPFNLHGGTPALELYVSGFQKRVGDTTRYTRLIPLEKADFENAKLTLLTVTRDLQSQAYVQTFTNNASSWFPVRFMGNEPTLIPVLRDLYPEQCWYEGSRTMRLPDTQKSYGAVAVSLTDGRVVLITFGLNPTYSDPSLGRVVGKLCFLDPDCPLEPHVDSLWKDNTKYRSRSVGLPLNDNEQLVAQLWSGALTVSIETAFDDGLSSSASARTLSPPTSPQTLPMRPFGTSPRRDSMLQDGQHRPSERPRNEVDQAVHRSKYCTHCREVRAREEAQRIRRERESQERAAAKEKERQGKERMKKVKTRATQAGVGLSIGGIIADMAEVAEYF</sequence>
<organism evidence="3 4">
    <name type="scientific">Elasticomyces elasticus</name>
    <dbReference type="NCBI Taxonomy" id="574655"/>
    <lineage>
        <taxon>Eukaryota</taxon>
        <taxon>Fungi</taxon>
        <taxon>Dikarya</taxon>
        <taxon>Ascomycota</taxon>
        <taxon>Pezizomycotina</taxon>
        <taxon>Dothideomycetes</taxon>
        <taxon>Dothideomycetidae</taxon>
        <taxon>Mycosphaerellales</taxon>
        <taxon>Teratosphaeriaceae</taxon>
        <taxon>Elasticomyces</taxon>
    </lineage>
</organism>
<feature type="compositionally biased region" description="Basic and acidic residues" evidence="1">
    <location>
        <begin position="465"/>
        <end position="490"/>
    </location>
</feature>
<dbReference type="PANTHER" id="PTHR10622">
    <property type="entry name" value="HET DOMAIN-CONTAINING PROTEIN"/>
    <property type="match status" value="1"/>
</dbReference>
<feature type="region of interest" description="Disordered" evidence="1">
    <location>
        <begin position="511"/>
        <end position="541"/>
    </location>
</feature>
<dbReference type="Proteomes" id="UP001310594">
    <property type="component" value="Unassembled WGS sequence"/>
</dbReference>
<dbReference type="InterPro" id="IPR058525">
    <property type="entry name" value="DUF8212"/>
</dbReference>
<evidence type="ECO:0000313" key="4">
    <source>
        <dbReference type="Proteomes" id="UP001310594"/>
    </source>
</evidence>
<gene>
    <name evidence="3" type="ORF">LTR97_011044</name>
</gene>
<dbReference type="PANTHER" id="PTHR10622:SF10">
    <property type="entry name" value="HET DOMAIN-CONTAINING PROTEIN"/>
    <property type="match status" value="1"/>
</dbReference>
<dbReference type="Pfam" id="PF26640">
    <property type="entry name" value="DUF8212"/>
    <property type="match status" value="1"/>
</dbReference>
<evidence type="ECO:0000313" key="3">
    <source>
        <dbReference type="EMBL" id="KAK5691873.1"/>
    </source>
</evidence>
<feature type="domain" description="DUF8212" evidence="2">
    <location>
        <begin position="126"/>
        <end position="149"/>
    </location>
</feature>
<feature type="compositionally biased region" description="Low complexity" evidence="1">
    <location>
        <begin position="446"/>
        <end position="457"/>
    </location>
</feature>
<feature type="compositionally biased region" description="Basic and acidic residues" evidence="1">
    <location>
        <begin position="511"/>
        <end position="532"/>
    </location>
</feature>